<evidence type="ECO:0000256" key="1">
    <source>
        <dbReference type="ARBA" id="ARBA00022801"/>
    </source>
</evidence>
<keyword evidence="1" id="KW-0378">Hydrolase</keyword>
<dbReference type="SUPFAM" id="SSF54106">
    <property type="entry name" value="LysM domain"/>
    <property type="match status" value="1"/>
</dbReference>
<accession>A0A7W7YDR4</accession>
<feature type="domain" description="LysM" evidence="2">
    <location>
        <begin position="2"/>
        <end position="51"/>
    </location>
</feature>
<organism evidence="3 4">
    <name type="scientific">Prosthecobacter vanneervenii</name>
    <dbReference type="NCBI Taxonomy" id="48466"/>
    <lineage>
        <taxon>Bacteria</taxon>
        <taxon>Pseudomonadati</taxon>
        <taxon>Verrucomicrobiota</taxon>
        <taxon>Verrucomicrobiia</taxon>
        <taxon>Verrucomicrobiales</taxon>
        <taxon>Verrucomicrobiaceae</taxon>
        <taxon>Prosthecobacter</taxon>
    </lineage>
</organism>
<reference evidence="3 4" key="1">
    <citation type="submission" date="2020-08" db="EMBL/GenBank/DDBJ databases">
        <title>Genomic Encyclopedia of Type Strains, Phase IV (KMG-IV): sequencing the most valuable type-strain genomes for metagenomic binning, comparative biology and taxonomic classification.</title>
        <authorList>
            <person name="Goeker M."/>
        </authorList>
    </citation>
    <scope>NUCLEOTIDE SEQUENCE [LARGE SCALE GENOMIC DNA]</scope>
    <source>
        <strain evidence="3 4">DSM 12252</strain>
    </source>
</reference>
<proteinExistence type="predicted"/>
<dbReference type="NCBIfam" id="TIGR02594">
    <property type="entry name" value="TIGR02594 family protein"/>
    <property type="match status" value="1"/>
</dbReference>
<dbReference type="GO" id="GO:0016787">
    <property type="term" value="F:hydrolase activity"/>
    <property type="evidence" value="ECO:0007669"/>
    <property type="project" value="UniProtKB-KW"/>
</dbReference>
<evidence type="ECO:0000313" key="4">
    <source>
        <dbReference type="Proteomes" id="UP000590740"/>
    </source>
</evidence>
<dbReference type="Pfam" id="PF01476">
    <property type="entry name" value="LysM"/>
    <property type="match status" value="1"/>
</dbReference>
<name>A0A7W7YDR4_9BACT</name>
<gene>
    <name evidence="3" type="ORF">HNQ65_003921</name>
</gene>
<dbReference type="Pfam" id="PF05257">
    <property type="entry name" value="CHAP"/>
    <property type="match status" value="1"/>
</dbReference>
<dbReference type="InterPro" id="IPR036779">
    <property type="entry name" value="LysM_dom_sf"/>
</dbReference>
<evidence type="ECO:0000313" key="3">
    <source>
        <dbReference type="EMBL" id="MBB5034327.1"/>
    </source>
</evidence>
<keyword evidence="4" id="KW-1185">Reference proteome</keyword>
<protein>
    <submittedName>
        <fullName evidence="3">Uncharacterized protein (TIGR02594 family)</fullName>
    </submittedName>
</protein>
<evidence type="ECO:0000259" key="2">
    <source>
        <dbReference type="PROSITE" id="PS51782"/>
    </source>
</evidence>
<dbReference type="InterPro" id="IPR007921">
    <property type="entry name" value="CHAP_dom"/>
</dbReference>
<dbReference type="EMBL" id="JACHIG010000009">
    <property type="protein sequence ID" value="MBB5034327.1"/>
    <property type="molecule type" value="Genomic_DNA"/>
</dbReference>
<comment type="caution">
    <text evidence="3">The sequence shown here is derived from an EMBL/GenBank/DDBJ whole genome shotgun (WGS) entry which is preliminary data.</text>
</comment>
<dbReference type="AlphaFoldDB" id="A0A7W7YDR4"/>
<dbReference type="InterPro" id="IPR018392">
    <property type="entry name" value="LysM"/>
</dbReference>
<dbReference type="RefSeq" id="WP_184342028.1">
    <property type="nucleotide sequence ID" value="NZ_JACHIG010000009.1"/>
</dbReference>
<dbReference type="PROSITE" id="PS51782">
    <property type="entry name" value="LYSM"/>
    <property type="match status" value="1"/>
</dbReference>
<dbReference type="SMART" id="SM00257">
    <property type="entry name" value="LysM"/>
    <property type="match status" value="1"/>
</dbReference>
<dbReference type="Gene3D" id="3.10.350.10">
    <property type="entry name" value="LysM domain"/>
    <property type="match status" value="1"/>
</dbReference>
<dbReference type="Proteomes" id="UP000590740">
    <property type="component" value="Unassembled WGS sequence"/>
</dbReference>
<dbReference type="CDD" id="cd00118">
    <property type="entry name" value="LysM"/>
    <property type="match status" value="1"/>
</dbReference>
<sequence length="212" mass="22625">MAAYLIQSGDTPFGIARKFGMSFDRFKALNPGLCDAKNNCRILFPGQVLQVDAAAGASPAPVSPTQPAAGFVPQAPPWMESALREQGVAEWNPGDNPRIIEYLASVGVRGGDETSWCAAFVNWNLLNSGFPGFHTGLAGQWISYGRPVSPTYGCIVVMQPLSAGASGHVGFLHAMDQSNVWLLSGNSANRVRISAYSRGKLAPGQCFRWPPV</sequence>
<dbReference type="InterPro" id="IPR013423">
    <property type="entry name" value="CHP02594"/>
</dbReference>